<dbReference type="FunFam" id="1.20.81.30:FF:000001">
    <property type="entry name" value="Type II secretion system protein F"/>
    <property type="match status" value="2"/>
</dbReference>
<dbReference type="Pfam" id="PF00482">
    <property type="entry name" value="T2SSF"/>
    <property type="match status" value="2"/>
</dbReference>
<dbReference type="GO" id="GO:0009306">
    <property type="term" value="P:protein secretion"/>
    <property type="evidence" value="ECO:0007669"/>
    <property type="project" value="InterPro"/>
</dbReference>
<comment type="subcellular location">
    <subcellularLocation>
        <location evidence="1">Cell inner membrane</location>
        <topology evidence="1">Multi-pass membrane protein</topology>
    </subcellularLocation>
    <subcellularLocation>
        <location evidence="9">Cell membrane</location>
        <topology evidence="9">Multi-pass membrane protein</topology>
    </subcellularLocation>
</comment>
<evidence type="ECO:0000256" key="10">
    <source>
        <dbReference type="SAM" id="Phobius"/>
    </source>
</evidence>
<evidence type="ECO:0000256" key="9">
    <source>
        <dbReference type="RuleBase" id="RU003923"/>
    </source>
</evidence>
<dbReference type="Gene3D" id="1.20.81.30">
    <property type="entry name" value="Type II secretion system (T2SS), domain F"/>
    <property type="match status" value="2"/>
</dbReference>
<dbReference type="GO" id="GO:0005886">
    <property type="term" value="C:plasma membrane"/>
    <property type="evidence" value="ECO:0007669"/>
    <property type="project" value="UniProtKB-SubCell"/>
</dbReference>
<keyword evidence="7 10" id="KW-1133">Transmembrane helix</keyword>
<name>A0A942UWR1_9FIRM</name>
<dbReference type="InterPro" id="IPR003004">
    <property type="entry name" value="GspF/PilC"/>
</dbReference>
<evidence type="ECO:0000313" key="13">
    <source>
        <dbReference type="Proteomes" id="UP000724672"/>
    </source>
</evidence>
<feature type="domain" description="Type II secretion system protein GspF" evidence="11">
    <location>
        <begin position="270"/>
        <end position="392"/>
    </location>
</feature>
<comment type="similarity">
    <text evidence="2 9">Belongs to the GSP F family.</text>
</comment>
<evidence type="ECO:0000256" key="8">
    <source>
        <dbReference type="ARBA" id="ARBA00023136"/>
    </source>
</evidence>
<keyword evidence="6 9" id="KW-0812">Transmembrane</keyword>
<evidence type="ECO:0000256" key="6">
    <source>
        <dbReference type="ARBA" id="ARBA00022692"/>
    </source>
</evidence>
<comment type="caution">
    <text evidence="12">The sequence shown here is derived from an EMBL/GenBank/DDBJ whole genome shotgun (WGS) entry which is preliminary data.</text>
</comment>
<dbReference type="RefSeq" id="WP_203367911.1">
    <property type="nucleotide sequence ID" value="NZ_WSFT01000053.1"/>
</dbReference>
<feature type="transmembrane region" description="Helical" evidence="10">
    <location>
        <begin position="71"/>
        <end position="88"/>
    </location>
</feature>
<feature type="transmembrane region" description="Helical" evidence="10">
    <location>
        <begin position="167"/>
        <end position="189"/>
    </location>
</feature>
<feature type="transmembrane region" description="Helical" evidence="10">
    <location>
        <begin position="373"/>
        <end position="394"/>
    </location>
</feature>
<organism evidence="12 13">
    <name type="scientific">Anaeromonas frigoriresistens</name>
    <dbReference type="NCBI Taxonomy" id="2683708"/>
    <lineage>
        <taxon>Bacteria</taxon>
        <taxon>Bacillati</taxon>
        <taxon>Bacillota</taxon>
        <taxon>Tissierellia</taxon>
        <taxon>Tissierellales</taxon>
        <taxon>Thermohalobacteraceae</taxon>
        <taxon>Anaeromonas</taxon>
    </lineage>
</organism>
<evidence type="ECO:0000259" key="11">
    <source>
        <dbReference type="Pfam" id="PF00482"/>
    </source>
</evidence>
<dbReference type="AlphaFoldDB" id="A0A942UWR1"/>
<accession>A0A942UWR1</accession>
<keyword evidence="3 9" id="KW-0813">Transport</keyword>
<dbReference type="EMBL" id="WSFT01000053">
    <property type="protein sequence ID" value="MBS4540013.1"/>
    <property type="molecule type" value="Genomic_DNA"/>
</dbReference>
<keyword evidence="13" id="KW-1185">Reference proteome</keyword>
<evidence type="ECO:0000256" key="2">
    <source>
        <dbReference type="ARBA" id="ARBA00005745"/>
    </source>
</evidence>
<reference evidence="12" key="1">
    <citation type="submission" date="2019-12" db="EMBL/GenBank/DDBJ databases">
        <title>Clostridiaceae gen. nov. sp. nov., isolated from sediment in Xinjiang, China.</title>
        <authorList>
            <person name="Zhang R."/>
        </authorList>
    </citation>
    <scope>NUCLEOTIDE SEQUENCE</scope>
    <source>
        <strain evidence="12">D2Q-11</strain>
    </source>
</reference>
<dbReference type="InterPro" id="IPR018076">
    <property type="entry name" value="T2SS_GspF_dom"/>
</dbReference>
<dbReference type="InterPro" id="IPR042094">
    <property type="entry name" value="T2SS_GspF_sf"/>
</dbReference>
<dbReference type="Proteomes" id="UP000724672">
    <property type="component" value="Unassembled WGS sequence"/>
</dbReference>
<proteinExistence type="inferred from homology"/>
<keyword evidence="8 10" id="KW-0472">Membrane</keyword>
<evidence type="ECO:0000256" key="1">
    <source>
        <dbReference type="ARBA" id="ARBA00004429"/>
    </source>
</evidence>
<sequence>MAEFEYSAIKQDGKKVQGFYDVDTKEEVIAILRSNGYYPVSIKAVQGSKEIKLTPFSKVKSKDISIFARQFYAMLNSGITILTIVDILRKQTTNKKLRKAVAEIHEDLQKGLTFSESMLKQKDTFPDLFINMVMAGENTGNLDIMMEKMADHYEKENKINNKVRSAMIYPIILSVVSIFVVIFLLTVVMPTFVSMFEGSGVPLPGPTKALLAVSYTIRDLWYILVILLLILAFSLKKYKSTDRGRYVLDKLKLRIPVLNNTLKMIMTSRFTRTLALLQTSGISLMESLDLVSNVLGNKVGSEFIGHAQDEIKKGNTLGNVMEGTNLFPPMVSVMVNVGEESGALDDILNKTADFYDEEVESAIEKFTSLLEPIMIIVMAIIIGSIVIAMVLPMFDMINTISY</sequence>
<evidence type="ECO:0000313" key="12">
    <source>
        <dbReference type="EMBL" id="MBS4540013.1"/>
    </source>
</evidence>
<feature type="domain" description="Type II secretion system protein GspF" evidence="11">
    <location>
        <begin position="67"/>
        <end position="190"/>
    </location>
</feature>
<dbReference type="PANTHER" id="PTHR30012:SF0">
    <property type="entry name" value="TYPE II SECRETION SYSTEM PROTEIN F-RELATED"/>
    <property type="match status" value="1"/>
</dbReference>
<dbReference type="PANTHER" id="PTHR30012">
    <property type="entry name" value="GENERAL SECRETION PATHWAY PROTEIN"/>
    <property type="match status" value="1"/>
</dbReference>
<evidence type="ECO:0000256" key="3">
    <source>
        <dbReference type="ARBA" id="ARBA00022448"/>
    </source>
</evidence>
<feature type="transmembrane region" description="Helical" evidence="10">
    <location>
        <begin position="209"/>
        <end position="235"/>
    </location>
</feature>
<protein>
    <submittedName>
        <fullName evidence="12">Type II secretion system F family protein</fullName>
    </submittedName>
</protein>
<dbReference type="InterPro" id="IPR001992">
    <property type="entry name" value="T2SS_GspF/T4SS_PilC_CS"/>
</dbReference>
<dbReference type="PROSITE" id="PS00874">
    <property type="entry name" value="T2SP_F"/>
    <property type="match status" value="1"/>
</dbReference>
<keyword evidence="5" id="KW-0997">Cell inner membrane</keyword>
<gene>
    <name evidence="12" type="ORF">GOQ27_16165</name>
</gene>
<keyword evidence="4" id="KW-1003">Cell membrane</keyword>
<evidence type="ECO:0000256" key="4">
    <source>
        <dbReference type="ARBA" id="ARBA00022475"/>
    </source>
</evidence>
<evidence type="ECO:0000256" key="5">
    <source>
        <dbReference type="ARBA" id="ARBA00022519"/>
    </source>
</evidence>
<evidence type="ECO:0000256" key="7">
    <source>
        <dbReference type="ARBA" id="ARBA00022989"/>
    </source>
</evidence>
<dbReference type="PRINTS" id="PR00812">
    <property type="entry name" value="BCTERIALGSPF"/>
</dbReference>